<dbReference type="CDD" id="cd03235">
    <property type="entry name" value="ABC_Metallic_Cations"/>
    <property type="match status" value="1"/>
</dbReference>
<dbReference type="OrthoDB" id="9806726at2"/>
<dbReference type="InterPro" id="IPR027417">
    <property type="entry name" value="P-loop_NTPase"/>
</dbReference>
<dbReference type="PROSITE" id="PS50893">
    <property type="entry name" value="ABC_TRANSPORTER_2"/>
    <property type="match status" value="1"/>
</dbReference>
<dbReference type="Proteomes" id="UP000186364">
    <property type="component" value="Unassembled WGS sequence"/>
</dbReference>
<comment type="similarity">
    <text evidence="1">Belongs to the ABC transporter superfamily.</text>
</comment>
<dbReference type="PANTHER" id="PTHR42734">
    <property type="entry name" value="METAL TRANSPORT SYSTEM ATP-BINDING PROTEIN TM_0124-RELATED"/>
    <property type="match status" value="1"/>
</dbReference>
<gene>
    <name evidence="8" type="ORF">BJF93_01955</name>
</gene>
<dbReference type="InterPro" id="IPR017871">
    <property type="entry name" value="ABC_transporter-like_CS"/>
</dbReference>
<dbReference type="SMART" id="SM00382">
    <property type="entry name" value="AAA"/>
    <property type="match status" value="1"/>
</dbReference>
<keyword evidence="4" id="KW-0067">ATP-binding</keyword>
<keyword evidence="6" id="KW-0406">Ion transport</keyword>
<proteinExistence type="inferred from homology"/>
<evidence type="ECO:0000256" key="3">
    <source>
        <dbReference type="ARBA" id="ARBA00022741"/>
    </source>
</evidence>
<protein>
    <submittedName>
        <fullName evidence="8">ABC transporter</fullName>
    </submittedName>
</protein>
<dbReference type="PROSITE" id="PS00211">
    <property type="entry name" value="ABC_TRANSPORTER_1"/>
    <property type="match status" value="1"/>
</dbReference>
<name>A0A1Q9B3E9_9HYPH</name>
<feature type="domain" description="ABC transporter" evidence="7">
    <location>
        <begin position="21"/>
        <end position="247"/>
    </location>
</feature>
<keyword evidence="9" id="KW-1185">Reference proteome</keyword>
<evidence type="ECO:0000256" key="6">
    <source>
        <dbReference type="ARBA" id="ARBA00023065"/>
    </source>
</evidence>
<dbReference type="Pfam" id="PF00005">
    <property type="entry name" value="ABC_tran"/>
    <property type="match status" value="1"/>
</dbReference>
<evidence type="ECO:0000256" key="2">
    <source>
        <dbReference type="ARBA" id="ARBA00022448"/>
    </source>
</evidence>
<accession>A0A1Q9B3E9</accession>
<dbReference type="AlphaFoldDB" id="A0A1Q9B3E9"/>
<dbReference type="InterPro" id="IPR003593">
    <property type="entry name" value="AAA+_ATPase"/>
</dbReference>
<dbReference type="EMBL" id="MKIP01000024">
    <property type="protein sequence ID" value="OLP62576.1"/>
    <property type="molecule type" value="Genomic_DNA"/>
</dbReference>
<dbReference type="InterPro" id="IPR050153">
    <property type="entry name" value="Metal_Ion_Import_ABC"/>
</dbReference>
<dbReference type="PANTHER" id="PTHR42734:SF5">
    <property type="entry name" value="IRON TRANSPORT SYSTEM ATP-BINDING PROTEIN HI_0361-RELATED"/>
    <property type="match status" value="1"/>
</dbReference>
<evidence type="ECO:0000313" key="8">
    <source>
        <dbReference type="EMBL" id="OLP62576.1"/>
    </source>
</evidence>
<dbReference type="GO" id="GO:0006829">
    <property type="term" value="P:zinc ion transport"/>
    <property type="evidence" value="ECO:0007669"/>
    <property type="project" value="UniProtKB-KW"/>
</dbReference>
<comment type="caution">
    <text evidence="8">The sequence shown here is derived from an EMBL/GenBank/DDBJ whole genome shotgun (WGS) entry which is preliminary data.</text>
</comment>
<keyword evidence="5" id="KW-0864">Zinc transport</keyword>
<evidence type="ECO:0000256" key="5">
    <source>
        <dbReference type="ARBA" id="ARBA00022906"/>
    </source>
</evidence>
<sequence length="261" mass="28279">MSQHAHIHSAPKRTKDADAALTFENLTLGYGDHAAVHHLDGTVPRGALMAVVGANGSGKSTLLKAVAGLLRPMSGRIARAPALRLAYLAQQAEIDRSFPARVFDLVSLGLWPKRGLLGRLRQADRADIATALSAVGLDGFSERAIDSLSGGQLQRALFARVLLQDADLILLDEPFNAIDAKTVRDLVALIQRWHGEERTVIAVMHDLALVRETFPQTLLLARRAVAWGETAHCLSAENLLKARNFAEAFDDTAPWCRSESA</sequence>
<organism evidence="8 9">
    <name type="scientific">Xaviernesmea oryzae</name>
    <dbReference type="NCBI Taxonomy" id="464029"/>
    <lineage>
        <taxon>Bacteria</taxon>
        <taxon>Pseudomonadati</taxon>
        <taxon>Pseudomonadota</taxon>
        <taxon>Alphaproteobacteria</taxon>
        <taxon>Hyphomicrobiales</taxon>
        <taxon>Rhizobiaceae</taxon>
        <taxon>Rhizobium/Agrobacterium group</taxon>
        <taxon>Xaviernesmea</taxon>
    </lineage>
</organism>
<keyword evidence="2" id="KW-0813">Transport</keyword>
<reference evidence="8 9" key="1">
    <citation type="submission" date="2016-09" db="EMBL/GenBank/DDBJ databases">
        <title>Rhizobium sp. nov., a novel species isolated from the rice rhizosphere.</title>
        <authorList>
            <person name="Zhao J."/>
            <person name="Zhang X."/>
        </authorList>
    </citation>
    <scope>NUCLEOTIDE SEQUENCE [LARGE SCALE GENOMIC DNA]</scope>
    <source>
        <strain evidence="8 9">1.7048</strain>
    </source>
</reference>
<dbReference type="SUPFAM" id="SSF52540">
    <property type="entry name" value="P-loop containing nucleoside triphosphate hydrolases"/>
    <property type="match status" value="1"/>
</dbReference>
<evidence type="ECO:0000259" key="7">
    <source>
        <dbReference type="PROSITE" id="PS50893"/>
    </source>
</evidence>
<evidence type="ECO:0000256" key="1">
    <source>
        <dbReference type="ARBA" id="ARBA00005417"/>
    </source>
</evidence>
<evidence type="ECO:0000256" key="4">
    <source>
        <dbReference type="ARBA" id="ARBA00022840"/>
    </source>
</evidence>
<dbReference type="GO" id="GO:0016887">
    <property type="term" value="F:ATP hydrolysis activity"/>
    <property type="evidence" value="ECO:0007669"/>
    <property type="project" value="InterPro"/>
</dbReference>
<dbReference type="RefSeq" id="WP_075625504.1">
    <property type="nucleotide sequence ID" value="NZ_FOAM01000022.1"/>
</dbReference>
<keyword evidence="5" id="KW-0862">Zinc</keyword>
<dbReference type="Gene3D" id="3.40.50.300">
    <property type="entry name" value="P-loop containing nucleotide triphosphate hydrolases"/>
    <property type="match status" value="1"/>
</dbReference>
<dbReference type="NCBIfam" id="NF040873">
    <property type="entry name" value="AztA"/>
    <property type="match status" value="1"/>
</dbReference>
<evidence type="ECO:0000313" key="9">
    <source>
        <dbReference type="Proteomes" id="UP000186364"/>
    </source>
</evidence>
<dbReference type="InterPro" id="IPR003439">
    <property type="entry name" value="ABC_transporter-like_ATP-bd"/>
</dbReference>
<keyword evidence="3" id="KW-0547">Nucleotide-binding</keyword>
<dbReference type="GO" id="GO:0005524">
    <property type="term" value="F:ATP binding"/>
    <property type="evidence" value="ECO:0007669"/>
    <property type="project" value="UniProtKB-KW"/>
</dbReference>
<dbReference type="InterPro" id="IPR047748">
    <property type="entry name" value="AztA-like"/>
</dbReference>